<dbReference type="InterPro" id="IPR027417">
    <property type="entry name" value="P-loop_NTPase"/>
</dbReference>
<proteinExistence type="predicted"/>
<dbReference type="Pfam" id="PF12359">
    <property type="entry name" value="DUF3645"/>
    <property type="match status" value="1"/>
</dbReference>
<feature type="domain" description="DUF3638" evidence="8">
    <location>
        <begin position="1960"/>
        <end position="2028"/>
    </location>
</feature>
<keyword evidence="6" id="KW-0788">Thiol protease</keyword>
<evidence type="ECO:0000313" key="12">
    <source>
        <dbReference type="Proteomes" id="UP001194468"/>
    </source>
</evidence>
<evidence type="ECO:0000313" key="11">
    <source>
        <dbReference type="EMBL" id="KAF8434771.1"/>
    </source>
</evidence>
<evidence type="ECO:0000256" key="7">
    <source>
        <dbReference type="SAM" id="MobiDB-lite"/>
    </source>
</evidence>
<feature type="compositionally biased region" description="Basic and acidic residues" evidence="7">
    <location>
        <begin position="2611"/>
        <end position="2635"/>
    </location>
</feature>
<sequence length="2942" mass="333034">MASPTDSGASIMEGFPSRSELGGVLETRQLLGILFPWTTLHDCGFRDARKPQVERIAELFEQPAFTTSSASTSIVTKGEYRRDPPRFVMLQGNDGGKGSKKGNEWAISTTMSTGTSMADSSPNLQTTFAHTSGSLEYTVTHVFLPDEAPNADDYTPGNNHTLAHAVCAAAHAYDTHILGTSEQDHWHRIIKTLDNLQTSVQSEDIDGDRVISQLRGMQAGDILAFLIRRQNAAIILTRREDSVLCEAFEASPSRDAVERTKGPLLCSYPASAVEIPNEVLDDRNFQLELANFLSRPNIVGSDLPLPPPAHPRYIDILLDGVLQSIGRAANIVRVTERGSLHKRIRDRVSQLWRDKDEAKGVWRRSALWLLIRVTIQMSTNHSFGYASYKRFILFFMCTLASDARNTSLSSDLLRSMLSRILRRLSKLNSSVPDWLSDVALKTCDLLREIIAGRRKELSVRPSPFRNPSQDELTRDTQPSLLNSREYIQNILDNVGHESIGTPFHPSHRRRGTIEDFLSSNGSFFDEAYDADPDTTLYDFERSVEQGIDDWFACVTNVDEACAQLGNLMDKYMTKAYEEPDRLDPEDISVRLLTAIELYVVLDKLVVKEIPMFADYPPGISTAFLEKLLLRRVTSLHRLSCAYQYLSARHSRSRPGWSVLSDEFTEDSFPARYYDQSPHLQQLKARIEEDTTNKIGGRVGSQRWGNSLTHTYDGYQKHQRQIPPQQLAENARISQSPLPDSLIHAKVIAFELQCPACVRIWRSAAPCILNGCYLLTVDRYSLDAEEDYLLANVPALQPYFATECQELPLRVQIHLAYHYPENSGSPTLRYVVQHPYRAAYHERLSIQIRQVGRSCRHWELSSNLKHRQVEHLWRPDELDKYTDFTSHTSNDVLATQVDCPSDLSADEFIVFAHLRSGGSLQWLNILQGLRCRTLNLRRREVHLLIAHAAFQVGPLDLNTGTWIWHQETQDSSFCTALLDELESFFTDVGAGSIDGVLMNSISLLLTRVIMSSPSEDITERAIALLRGVRRKTFTWVQELSYDLSKAPMNLERRELLLDVTAACRSTFDVHPATFHKLLHSAEDVDAFLSCTLFIHAIDPQLYYGVDLAVGRIFASHSPGIQRWEQLQYPDACWLTCQTNVTMDQPSQTIHINLLDGALHVDGQSLGESLGAAWESSECREIFRDQGFLVVSSTLPGMDFTTLEHKVHFSLQDGNLVVRTQGSQPNEILELIPSRKLQEDLPPALIDDHVHWLNLSTKIIEIRPIKQLWEESPKHWRIDCAFGQYRVHKGCETLVDIRSPTWEMVLKCFECLNNVEESTPPQRSTDREEVQSLSKNLLVMTSLVPSTSRLSIDVTLPNYHLSFFVNEGGELESHDFKDMVYDENQCIETLFSLENLLVLRPKTHVAGTLQVPEALIHRHVLIPNGCPTLYGGNQVRINIINRDHRDHIVERYCEPPYHAYNVDTELGCLMGNGSLNNILFLAFLHTMTDHLQPDPLTGKTGDQAALHLLRSGACRHTWVRLDSWTSAQYPQVAIKEIQNRHYWDRDSFWLEEVSGQEKHIPLNDTGPSLREDHNYSDLNTSTGTIASPCNFASCDIRPELDPLFSSLQTDSTFQQEYLAHLDASAQHVCAESRMTYGVGGEKVFEELKKYYLQCRENYLCFLDILKESLGPTNDLYEQALKQSDQWSPVSADVLLRYLASTSPIEIPPHWKKCLIRLALVFLDLQRARRLLRFALDGLEEELENELENEGCDGWKPEEYPDWLLIQIQGNFLIRRTQAEIAMEIMSPRSGENTVMQVNMGDGKSSVIIPIAAAALADGKQLVRVIVPKVLTMQMFNLLVARLGGLTDRPIYYLPFSRTPEYDSKGRVISLQIDDLHKLMSRCMTERGILLAQPEHVVSLKLMGIEEQIREGKFTTDLLTQDQKSTFKHVMGALSLSSRSPSRPSVMHNARANNGDAHGASSSGNASEWLKLQKWLYSHARDILDESDEILHARFQLVYTMGPQQHIDGYPDRWTITQRVLRLVKKHVHSLSRYAPDSIEYENNSSGSFPHVRIVRQAPGVGQRLISLIVEDVMSGKLPNLNFQDVSPPALRDAIRSFISDANVLQVPATAKKVEEYAKCSDQSHLWSGLLLLRGLFTSDILLFALTERRWRVDYGPDLLYFKGPPRTMLAVPYRAKDMPAPDTQFGHPDLTIILTCLSYYYAGLSKEQLRASFEILLDQDNPTTEYALWRQDCESVPDSLLKLSDINLRSSEQWDKVIFPLFSTNQAAIDFYLSQVVFPKEAKEFPWKISGSSWDLAEEREKLITGTNDGRWLLPMSIAQRDLDHQKGTNARVLAHLLRSENNFYMVIRDSDKPRSTHTLLQMVAEQQPEIRVLLDVGSQILDLSNQEVAMAWLKISSDVAGAIHFNENDELMVLTRNGKTLPVLSSSLSQQLDRCVVYLDHAHTRGTDIKLPIGSRAAVTLGPKVTKDALVQGCMRMRKLGHGHSVMFFAPPEVDHNIRAVVAKTAPDAQITTVDILCWAIRETWSDIQQRAPYWAQQGMSHKLRYNAWSQFASGGLTRKKLVDAWLQPELKSLADLYAPRETTHPSSTLSALDPEILQRCKSLGVLSLPKARMDEEQEREVHREREREREMELPPKAEPVQHFPHPDVKNLVKTGIIPPLHSRSGFQPVFAMLGKSSAATCDADVWSPRALATVDFCRTIKPESTRGTIDQYLRSVQWILTSKKERDPTLVVLSPFEADYFMPDIRASENVHLHVYAPRTSQRMKPSDDLRLYSIPPLPSDWIPPRDLIDQLNVFAGQLYLSDYESYTRLCRFLDVDDTTVRRNLFNIPGSFEEMAITFSGSPLPSVMALLAIRSRGRPFAHTHMGKILQGQSLSREDFEESASDASNHSHAAYDRQISRDPDDRIALSPSRMECDAQDDHGSPSVSLQSYKRGLETAGISE</sequence>
<evidence type="ECO:0000259" key="10">
    <source>
        <dbReference type="Pfam" id="PF20255"/>
    </source>
</evidence>
<feature type="compositionally biased region" description="Low complexity" evidence="7">
    <location>
        <begin position="1933"/>
        <end position="1942"/>
    </location>
</feature>
<accession>A0AAD4BM03</accession>
<evidence type="ECO:0000256" key="6">
    <source>
        <dbReference type="ARBA" id="ARBA00022807"/>
    </source>
</evidence>
<evidence type="ECO:0000256" key="5">
    <source>
        <dbReference type="ARBA" id="ARBA00022801"/>
    </source>
</evidence>
<evidence type="ECO:0000256" key="3">
    <source>
        <dbReference type="ARBA" id="ARBA00022670"/>
    </source>
</evidence>
<dbReference type="EMBL" id="WHUW01000027">
    <property type="protein sequence ID" value="KAF8434771.1"/>
    <property type="molecule type" value="Genomic_DNA"/>
</dbReference>
<dbReference type="InterPro" id="IPR046541">
    <property type="entry name" value="DUF6606"/>
</dbReference>
<feature type="compositionally biased region" description="Basic and acidic residues" evidence="7">
    <location>
        <begin position="2892"/>
        <end position="2906"/>
    </location>
</feature>
<dbReference type="InterPro" id="IPR022099">
    <property type="entry name" value="DUF3638"/>
</dbReference>
<dbReference type="GO" id="GO:0004843">
    <property type="term" value="F:cysteine-type deubiquitinase activity"/>
    <property type="evidence" value="ECO:0007669"/>
    <property type="project" value="UniProtKB-EC"/>
</dbReference>
<evidence type="ECO:0000256" key="2">
    <source>
        <dbReference type="ARBA" id="ARBA00012759"/>
    </source>
</evidence>
<name>A0AAD4BM03_BOLED</name>
<feature type="compositionally biased region" description="Basic and acidic residues" evidence="7">
    <location>
        <begin position="2913"/>
        <end position="2922"/>
    </location>
</feature>
<feature type="domain" description="DUF6606" evidence="10">
    <location>
        <begin position="139"/>
        <end position="399"/>
    </location>
</feature>
<feature type="region of interest" description="Disordered" evidence="7">
    <location>
        <begin position="1933"/>
        <end position="1961"/>
    </location>
</feature>
<keyword evidence="4" id="KW-0833">Ubl conjugation pathway</keyword>
<evidence type="ECO:0000259" key="9">
    <source>
        <dbReference type="Pfam" id="PF12359"/>
    </source>
</evidence>
<dbReference type="Pfam" id="PF20255">
    <property type="entry name" value="DUF6606"/>
    <property type="match status" value="1"/>
</dbReference>
<evidence type="ECO:0000256" key="4">
    <source>
        <dbReference type="ARBA" id="ARBA00022786"/>
    </source>
</evidence>
<dbReference type="InterPro" id="IPR022105">
    <property type="entry name" value="DUF3645"/>
</dbReference>
<feature type="domain" description="DUF3638" evidence="8">
    <location>
        <begin position="1751"/>
        <end position="1914"/>
    </location>
</feature>
<evidence type="ECO:0000256" key="1">
    <source>
        <dbReference type="ARBA" id="ARBA00000707"/>
    </source>
</evidence>
<gene>
    <name evidence="11" type="ORF">L210DRAFT_3506483</name>
</gene>
<dbReference type="GO" id="GO:0006508">
    <property type="term" value="P:proteolysis"/>
    <property type="evidence" value="ECO:0007669"/>
    <property type="project" value="UniProtKB-KW"/>
</dbReference>
<keyword evidence="12" id="KW-1185">Reference proteome</keyword>
<reference evidence="11" key="2">
    <citation type="journal article" date="2020" name="Nat. Commun.">
        <title>Large-scale genome sequencing of mycorrhizal fungi provides insights into the early evolution of symbiotic traits.</title>
        <authorList>
            <person name="Miyauchi S."/>
            <person name="Kiss E."/>
            <person name="Kuo A."/>
            <person name="Drula E."/>
            <person name="Kohler A."/>
            <person name="Sanchez-Garcia M."/>
            <person name="Morin E."/>
            <person name="Andreopoulos B."/>
            <person name="Barry K.W."/>
            <person name="Bonito G."/>
            <person name="Buee M."/>
            <person name="Carver A."/>
            <person name="Chen C."/>
            <person name="Cichocki N."/>
            <person name="Clum A."/>
            <person name="Culley D."/>
            <person name="Crous P.W."/>
            <person name="Fauchery L."/>
            <person name="Girlanda M."/>
            <person name="Hayes R.D."/>
            <person name="Keri Z."/>
            <person name="LaButti K."/>
            <person name="Lipzen A."/>
            <person name="Lombard V."/>
            <person name="Magnuson J."/>
            <person name="Maillard F."/>
            <person name="Murat C."/>
            <person name="Nolan M."/>
            <person name="Ohm R.A."/>
            <person name="Pangilinan J."/>
            <person name="Pereira M.F."/>
            <person name="Perotto S."/>
            <person name="Peter M."/>
            <person name="Pfister S."/>
            <person name="Riley R."/>
            <person name="Sitrit Y."/>
            <person name="Stielow J.B."/>
            <person name="Szollosi G."/>
            <person name="Zifcakova L."/>
            <person name="Stursova M."/>
            <person name="Spatafora J.W."/>
            <person name="Tedersoo L."/>
            <person name="Vaario L.M."/>
            <person name="Yamada A."/>
            <person name="Yan M."/>
            <person name="Wang P."/>
            <person name="Xu J."/>
            <person name="Bruns T."/>
            <person name="Baldrian P."/>
            <person name="Vilgalys R."/>
            <person name="Dunand C."/>
            <person name="Henrissat B."/>
            <person name="Grigoriev I.V."/>
            <person name="Hibbett D."/>
            <person name="Nagy L.G."/>
            <person name="Martin F.M."/>
        </authorList>
    </citation>
    <scope>NUCLEOTIDE SEQUENCE</scope>
    <source>
        <strain evidence="11">BED1</strain>
    </source>
</reference>
<keyword evidence="3" id="KW-0645">Protease</keyword>
<keyword evidence="5" id="KW-0378">Hydrolase</keyword>
<organism evidence="11 12">
    <name type="scientific">Boletus edulis BED1</name>
    <dbReference type="NCBI Taxonomy" id="1328754"/>
    <lineage>
        <taxon>Eukaryota</taxon>
        <taxon>Fungi</taxon>
        <taxon>Dikarya</taxon>
        <taxon>Basidiomycota</taxon>
        <taxon>Agaricomycotina</taxon>
        <taxon>Agaricomycetes</taxon>
        <taxon>Agaricomycetidae</taxon>
        <taxon>Boletales</taxon>
        <taxon>Boletineae</taxon>
        <taxon>Boletaceae</taxon>
        <taxon>Boletoideae</taxon>
        <taxon>Boletus</taxon>
    </lineage>
</organism>
<evidence type="ECO:0000259" key="8">
    <source>
        <dbReference type="Pfam" id="PF12340"/>
    </source>
</evidence>
<protein>
    <recommendedName>
        <fullName evidence="2">ubiquitinyl hydrolase 1</fullName>
        <ecNumber evidence="2">3.4.19.12</ecNumber>
    </recommendedName>
</protein>
<dbReference type="EC" id="3.4.19.12" evidence="2"/>
<dbReference type="SUPFAM" id="SSF52540">
    <property type="entry name" value="P-loop containing nucleoside triphosphate hydrolases"/>
    <property type="match status" value="1"/>
</dbReference>
<feature type="region of interest" description="Disordered" evidence="7">
    <location>
        <begin position="2611"/>
        <end position="2645"/>
    </location>
</feature>
<dbReference type="PANTHER" id="PTHR13367">
    <property type="entry name" value="UBIQUITIN THIOESTERASE"/>
    <property type="match status" value="1"/>
</dbReference>
<feature type="domain" description="DUF3645" evidence="9">
    <location>
        <begin position="2162"/>
        <end position="2193"/>
    </location>
</feature>
<dbReference type="InterPro" id="IPR051346">
    <property type="entry name" value="OTU_Deubiquitinase"/>
</dbReference>
<comment type="catalytic activity">
    <reaction evidence="1">
        <text>Thiol-dependent hydrolysis of ester, thioester, amide, peptide and isopeptide bonds formed by the C-terminal Gly of ubiquitin (a 76-residue protein attached to proteins as an intracellular targeting signal).</text>
        <dbReference type="EC" id="3.4.19.12"/>
    </reaction>
</comment>
<reference evidence="11" key="1">
    <citation type="submission" date="2019-10" db="EMBL/GenBank/DDBJ databases">
        <authorList>
            <consortium name="DOE Joint Genome Institute"/>
            <person name="Kuo A."/>
            <person name="Miyauchi S."/>
            <person name="Kiss E."/>
            <person name="Drula E."/>
            <person name="Kohler A."/>
            <person name="Sanchez-Garcia M."/>
            <person name="Andreopoulos B."/>
            <person name="Barry K.W."/>
            <person name="Bonito G."/>
            <person name="Buee M."/>
            <person name="Carver A."/>
            <person name="Chen C."/>
            <person name="Cichocki N."/>
            <person name="Clum A."/>
            <person name="Culley D."/>
            <person name="Crous P.W."/>
            <person name="Fauchery L."/>
            <person name="Girlanda M."/>
            <person name="Hayes R."/>
            <person name="Keri Z."/>
            <person name="LaButti K."/>
            <person name="Lipzen A."/>
            <person name="Lombard V."/>
            <person name="Magnuson J."/>
            <person name="Maillard F."/>
            <person name="Morin E."/>
            <person name="Murat C."/>
            <person name="Nolan M."/>
            <person name="Ohm R."/>
            <person name="Pangilinan J."/>
            <person name="Pereira M."/>
            <person name="Perotto S."/>
            <person name="Peter M."/>
            <person name="Riley R."/>
            <person name="Sitrit Y."/>
            <person name="Stielow B."/>
            <person name="Szollosi G."/>
            <person name="Zifcakova L."/>
            <person name="Stursova M."/>
            <person name="Spatafora J.W."/>
            <person name="Tedersoo L."/>
            <person name="Vaario L.-M."/>
            <person name="Yamada A."/>
            <person name="Yan M."/>
            <person name="Wang P."/>
            <person name="Xu J."/>
            <person name="Bruns T."/>
            <person name="Baldrian P."/>
            <person name="Vilgalys R."/>
            <person name="Henrissat B."/>
            <person name="Grigoriev I.V."/>
            <person name="Hibbett D."/>
            <person name="Nagy L.G."/>
            <person name="Martin F.M."/>
        </authorList>
    </citation>
    <scope>NUCLEOTIDE SEQUENCE</scope>
    <source>
        <strain evidence="11">BED1</strain>
    </source>
</reference>
<feature type="region of interest" description="Disordered" evidence="7">
    <location>
        <begin position="2871"/>
        <end position="2942"/>
    </location>
</feature>
<comment type="caution">
    <text evidence="11">The sequence shown here is derived from an EMBL/GenBank/DDBJ whole genome shotgun (WGS) entry which is preliminary data.</text>
</comment>
<dbReference type="Pfam" id="PF12340">
    <property type="entry name" value="DUF3638"/>
    <property type="match status" value="2"/>
</dbReference>
<dbReference type="Proteomes" id="UP001194468">
    <property type="component" value="Unassembled WGS sequence"/>
</dbReference>
<dbReference type="PANTHER" id="PTHR13367:SF34">
    <property type="match status" value="1"/>
</dbReference>